<keyword evidence="4" id="KW-0238">DNA-binding</keyword>
<dbReference type="RefSeq" id="WP_353865691.1">
    <property type="nucleotide sequence ID" value="NZ_CP088295.1"/>
</dbReference>
<dbReference type="InterPro" id="IPR013324">
    <property type="entry name" value="RNA_pol_sigma_r3/r4-like"/>
</dbReference>
<feature type="domain" description="RNA polymerase sigma-70 region 4" evidence="7">
    <location>
        <begin position="105"/>
        <end position="153"/>
    </location>
</feature>
<comment type="similarity">
    <text evidence="1">Belongs to the sigma-70 factor family. ECF subfamily.</text>
</comment>
<dbReference type="NCBIfam" id="TIGR02937">
    <property type="entry name" value="sigma70-ECF"/>
    <property type="match status" value="1"/>
</dbReference>
<dbReference type="Gene3D" id="1.10.1740.10">
    <property type="match status" value="1"/>
</dbReference>
<evidence type="ECO:0000256" key="2">
    <source>
        <dbReference type="ARBA" id="ARBA00023015"/>
    </source>
</evidence>
<dbReference type="EMBL" id="CP088295">
    <property type="protein sequence ID" value="UUY05232.1"/>
    <property type="molecule type" value="Genomic_DNA"/>
</dbReference>
<keyword evidence="2" id="KW-0805">Transcription regulation</keyword>
<evidence type="ECO:0000313" key="9">
    <source>
        <dbReference type="Proteomes" id="UP001058860"/>
    </source>
</evidence>
<dbReference type="CDD" id="cd06171">
    <property type="entry name" value="Sigma70_r4"/>
    <property type="match status" value="1"/>
</dbReference>
<protein>
    <submittedName>
        <fullName evidence="8">Sigma-70 family RNA polymerase sigma factor</fullName>
    </submittedName>
</protein>
<feature type="domain" description="RNA polymerase sigma-70 region 2" evidence="6">
    <location>
        <begin position="4"/>
        <end position="70"/>
    </location>
</feature>
<dbReference type="Gene3D" id="1.10.10.10">
    <property type="entry name" value="Winged helix-like DNA-binding domain superfamily/Winged helix DNA-binding domain"/>
    <property type="match status" value="1"/>
</dbReference>
<dbReference type="PANTHER" id="PTHR43133:SF62">
    <property type="entry name" value="RNA POLYMERASE SIGMA FACTOR SIGZ"/>
    <property type="match status" value="1"/>
</dbReference>
<dbReference type="InterPro" id="IPR007630">
    <property type="entry name" value="RNA_pol_sigma70_r4"/>
</dbReference>
<keyword evidence="5" id="KW-0804">Transcription</keyword>
<dbReference type="SUPFAM" id="SSF88946">
    <property type="entry name" value="Sigma2 domain of RNA polymerase sigma factors"/>
    <property type="match status" value="1"/>
</dbReference>
<dbReference type="InterPro" id="IPR039425">
    <property type="entry name" value="RNA_pol_sigma-70-like"/>
</dbReference>
<accession>A0ABY5PKZ3</accession>
<evidence type="ECO:0000256" key="1">
    <source>
        <dbReference type="ARBA" id="ARBA00010641"/>
    </source>
</evidence>
<name>A0ABY5PKZ3_9ACTN</name>
<evidence type="ECO:0000256" key="3">
    <source>
        <dbReference type="ARBA" id="ARBA00023082"/>
    </source>
</evidence>
<dbReference type="PANTHER" id="PTHR43133">
    <property type="entry name" value="RNA POLYMERASE ECF-TYPE SIGMA FACTO"/>
    <property type="match status" value="1"/>
</dbReference>
<dbReference type="InterPro" id="IPR036388">
    <property type="entry name" value="WH-like_DNA-bd_sf"/>
</dbReference>
<dbReference type="InterPro" id="IPR013325">
    <property type="entry name" value="RNA_pol_sigma_r2"/>
</dbReference>
<sequence>MTEIYERYGRLTYGYLARTLGDPAQAEDVQQQVFLEVWQRGPTFDPARASAATWIMTIARSRAVDHLRKRIPEPRDPAGSLAVLDEQSAASPVEELHEQWRIAALLAELPDEEAEVLRMRFHLNLSQSEIAERTGIALGTVKTRMARALERLRVELEYEEVAP</sequence>
<dbReference type="SUPFAM" id="SSF88659">
    <property type="entry name" value="Sigma3 and sigma4 domains of RNA polymerase sigma factors"/>
    <property type="match status" value="1"/>
</dbReference>
<keyword evidence="9" id="KW-1185">Reference proteome</keyword>
<evidence type="ECO:0000259" key="6">
    <source>
        <dbReference type="Pfam" id="PF04542"/>
    </source>
</evidence>
<evidence type="ECO:0000313" key="8">
    <source>
        <dbReference type="EMBL" id="UUY05232.1"/>
    </source>
</evidence>
<dbReference type="InterPro" id="IPR014284">
    <property type="entry name" value="RNA_pol_sigma-70_dom"/>
</dbReference>
<evidence type="ECO:0000259" key="7">
    <source>
        <dbReference type="Pfam" id="PF04545"/>
    </source>
</evidence>
<organism evidence="8 9">
    <name type="scientific">Svornostia abyssi</name>
    <dbReference type="NCBI Taxonomy" id="2898438"/>
    <lineage>
        <taxon>Bacteria</taxon>
        <taxon>Bacillati</taxon>
        <taxon>Actinomycetota</taxon>
        <taxon>Thermoleophilia</taxon>
        <taxon>Solirubrobacterales</taxon>
        <taxon>Baekduiaceae</taxon>
        <taxon>Svornostia</taxon>
    </lineage>
</organism>
<evidence type="ECO:0000256" key="5">
    <source>
        <dbReference type="ARBA" id="ARBA00023163"/>
    </source>
</evidence>
<keyword evidence="3" id="KW-0731">Sigma factor</keyword>
<dbReference type="Proteomes" id="UP001058860">
    <property type="component" value="Chromosome"/>
</dbReference>
<proteinExistence type="inferred from homology"/>
<dbReference type="Pfam" id="PF04542">
    <property type="entry name" value="Sigma70_r2"/>
    <property type="match status" value="1"/>
</dbReference>
<evidence type="ECO:0000256" key="4">
    <source>
        <dbReference type="ARBA" id="ARBA00023125"/>
    </source>
</evidence>
<gene>
    <name evidence="8" type="ORF">LRS13_06845</name>
</gene>
<dbReference type="Pfam" id="PF04545">
    <property type="entry name" value="Sigma70_r4"/>
    <property type="match status" value="1"/>
</dbReference>
<dbReference type="InterPro" id="IPR007627">
    <property type="entry name" value="RNA_pol_sigma70_r2"/>
</dbReference>
<reference evidence="9" key="1">
    <citation type="submission" date="2021-11" db="EMBL/GenBank/DDBJ databases">
        <title>Cultivation dependent microbiological survey of springs from the worlds oldest radium mine currently devoted to the extraction of radon-saturated water.</title>
        <authorList>
            <person name="Kapinusova G."/>
            <person name="Smrhova T."/>
            <person name="Strejcek M."/>
            <person name="Suman J."/>
            <person name="Jani K."/>
            <person name="Pajer P."/>
            <person name="Uhlik O."/>
        </authorList>
    </citation>
    <scope>NUCLEOTIDE SEQUENCE [LARGE SCALE GENOMIC DNA]</scope>
    <source>
        <strain evidence="9">J379</strain>
    </source>
</reference>